<feature type="domain" description="Aerobactin siderophore biosynthesis IucA/IucC-like C-terminal" evidence="1">
    <location>
        <begin position="107"/>
        <end position="166"/>
    </location>
</feature>
<comment type="caution">
    <text evidence="2">The sequence shown here is derived from an EMBL/GenBank/DDBJ whole genome shotgun (WGS) entry which is preliminary data.</text>
</comment>
<dbReference type="Pfam" id="PF06276">
    <property type="entry name" value="FhuF"/>
    <property type="match status" value="1"/>
</dbReference>
<proteinExistence type="predicted"/>
<keyword evidence="3" id="KW-1185">Reference proteome</keyword>
<dbReference type="GO" id="GO:0003824">
    <property type="term" value="F:catalytic activity"/>
    <property type="evidence" value="ECO:0007669"/>
    <property type="project" value="UniProtKB-ARBA"/>
</dbReference>
<protein>
    <submittedName>
        <fullName evidence="2">Fe-S oxidoreductase</fullName>
    </submittedName>
</protein>
<name>A0A9X3WUL0_9BACI</name>
<evidence type="ECO:0000313" key="2">
    <source>
        <dbReference type="EMBL" id="MDC3426062.1"/>
    </source>
</evidence>
<evidence type="ECO:0000313" key="3">
    <source>
        <dbReference type="Proteomes" id="UP001145050"/>
    </source>
</evidence>
<evidence type="ECO:0000259" key="1">
    <source>
        <dbReference type="Pfam" id="PF06276"/>
    </source>
</evidence>
<sequence length="249" mass="28824">MHNIAMDEMKKFDIHVEYDISKECTIAELRNKDKCKAFLHNQMMEIKAPNLRVTASMLSKRYAYLVVSSTLYSMIKFDSVLTLPMGACTLSKERKLCIQAAKCSWSEAQIADREQWRENVLGDLFAGHITPFIGMLQKTSRVPSTILWENVAVRINSTYRKLMKNKLNHRQMESLYSDFYFLKKAGGDLFGLKENPIKNYLKIGEELSLNPSRKTCCLYQKLEKDVEGIGYCANCPVRNKQEKMERHRA</sequence>
<accession>A0A9X3WUL0</accession>
<dbReference type="Proteomes" id="UP001145050">
    <property type="component" value="Unassembled WGS sequence"/>
</dbReference>
<organism evidence="2 3">
    <name type="scientific">Terrihalobacillus insolitus</name>
    <dbReference type="NCBI Taxonomy" id="2950438"/>
    <lineage>
        <taxon>Bacteria</taxon>
        <taxon>Bacillati</taxon>
        <taxon>Bacillota</taxon>
        <taxon>Bacilli</taxon>
        <taxon>Bacillales</taxon>
        <taxon>Bacillaceae</taxon>
        <taxon>Terrihalobacillus</taxon>
    </lineage>
</organism>
<reference evidence="2" key="1">
    <citation type="submission" date="2022-06" db="EMBL/GenBank/DDBJ databases">
        <title>Aquibacillus sp. a new bacterium isolated from soil saline samples.</title>
        <authorList>
            <person name="Galisteo C."/>
            <person name="De La Haba R."/>
            <person name="Sanchez-Porro C."/>
            <person name="Ventosa A."/>
        </authorList>
    </citation>
    <scope>NUCLEOTIDE SEQUENCE</scope>
    <source>
        <strain evidence="2">3ASR75-11</strain>
    </source>
</reference>
<dbReference type="InterPro" id="IPR022770">
    <property type="entry name" value="IucA/IucC-like_C"/>
</dbReference>
<dbReference type="EMBL" id="JAMQKB010000028">
    <property type="protein sequence ID" value="MDC3426062.1"/>
    <property type="molecule type" value="Genomic_DNA"/>
</dbReference>
<dbReference type="RefSeq" id="WP_272437881.1">
    <property type="nucleotide sequence ID" value="NZ_JAMQKB010000028.1"/>
</dbReference>
<dbReference type="AlphaFoldDB" id="A0A9X3WUL0"/>
<gene>
    <name evidence="2" type="ORF">NC797_16300</name>
</gene>